<reference evidence="1 2" key="1">
    <citation type="journal article" date="2019" name="Commun. Biol.">
        <title>The bagworm genome reveals a unique fibroin gene that provides high tensile strength.</title>
        <authorList>
            <person name="Kono N."/>
            <person name="Nakamura H."/>
            <person name="Ohtoshi R."/>
            <person name="Tomita M."/>
            <person name="Numata K."/>
            <person name="Arakawa K."/>
        </authorList>
    </citation>
    <scope>NUCLEOTIDE SEQUENCE [LARGE SCALE GENOMIC DNA]</scope>
</reference>
<accession>A0A4C1T279</accession>
<proteinExistence type="predicted"/>
<name>A0A4C1T279_EUMVA</name>
<gene>
    <name evidence="1" type="ORF">EVAR_2727_1</name>
</gene>
<evidence type="ECO:0000313" key="2">
    <source>
        <dbReference type="Proteomes" id="UP000299102"/>
    </source>
</evidence>
<evidence type="ECO:0000313" key="1">
    <source>
        <dbReference type="EMBL" id="GBP07587.1"/>
    </source>
</evidence>
<comment type="caution">
    <text evidence="1">The sequence shown here is derived from an EMBL/GenBank/DDBJ whole genome shotgun (WGS) entry which is preliminary data.</text>
</comment>
<sequence length="109" mass="12125">MVGDGFYCDRVTLRLIRLQYKNGSDQLMKYHTLIEYGREVAVFAVTFQLVSVSSDGSFSTLPFRFHQRDPPPLDILFTSKRVGIAPETSLGLRVSMGGGDHLLSDVSPT</sequence>
<dbReference type="EMBL" id="BGZK01000027">
    <property type="protein sequence ID" value="GBP07587.1"/>
    <property type="molecule type" value="Genomic_DNA"/>
</dbReference>
<protein>
    <submittedName>
        <fullName evidence="1">Uncharacterized protein</fullName>
    </submittedName>
</protein>
<keyword evidence="2" id="KW-1185">Reference proteome</keyword>
<dbReference type="Proteomes" id="UP000299102">
    <property type="component" value="Unassembled WGS sequence"/>
</dbReference>
<organism evidence="1 2">
    <name type="scientific">Eumeta variegata</name>
    <name type="common">Bagworm moth</name>
    <name type="synonym">Eumeta japonica</name>
    <dbReference type="NCBI Taxonomy" id="151549"/>
    <lineage>
        <taxon>Eukaryota</taxon>
        <taxon>Metazoa</taxon>
        <taxon>Ecdysozoa</taxon>
        <taxon>Arthropoda</taxon>
        <taxon>Hexapoda</taxon>
        <taxon>Insecta</taxon>
        <taxon>Pterygota</taxon>
        <taxon>Neoptera</taxon>
        <taxon>Endopterygota</taxon>
        <taxon>Lepidoptera</taxon>
        <taxon>Glossata</taxon>
        <taxon>Ditrysia</taxon>
        <taxon>Tineoidea</taxon>
        <taxon>Psychidae</taxon>
        <taxon>Oiketicinae</taxon>
        <taxon>Eumeta</taxon>
    </lineage>
</organism>
<dbReference type="AlphaFoldDB" id="A0A4C1T279"/>